<dbReference type="InterPro" id="IPR036928">
    <property type="entry name" value="AS_sf"/>
</dbReference>
<evidence type="ECO:0000313" key="2">
    <source>
        <dbReference type="EMBL" id="MFC7256729.1"/>
    </source>
</evidence>
<dbReference type="InterPro" id="IPR020556">
    <property type="entry name" value="Amidase_CS"/>
</dbReference>
<sequence>MVDDTSQESALREVADELGMPVDDGIESAVLAYSRELDDAIDELSGDADDPVEPSGVRSDDAYNALLAVYDTPRVANSSGSLDGVSVAIKDNIAVRGLPMTCGSTDVSYVPSFDATVVERLLDEGAHIVGKANMDAFAFGPAGEWSEFGRVHNPVAEGRVPGGSSSGSGAAVAGGLVDAALGTDTGGSVRVPAACCGLVGVKPSHHLVPRFGVVGNMPSTDTVGSLAPDVETATRVLAAIAGPDPRDPTSVLPGPGSLADSLGAFDSIRVGVVESTFDLVADPVADAIAGVADALRAHDGVTVEPVTVAIPETVEHAYSLMYGAEYAWLVRQSFVVRGEGTGYDPEWRRALAAPPYNAHVAERVLPGALLDRWTDGRSYVAARREAIRFTKRLTERFDRVDVLLTPTLRTLPPEYGAIQSAEDGLQYSLCKPFSLTGLPAVSVPAGSVDGLPVGAQVIAPMFEDGRALQCARVIERVTGGVDA</sequence>
<organism evidence="2 3">
    <name type="scientific">Haloplanus litoreus</name>
    <dbReference type="NCBI Taxonomy" id="767515"/>
    <lineage>
        <taxon>Archaea</taxon>
        <taxon>Methanobacteriati</taxon>
        <taxon>Methanobacteriota</taxon>
        <taxon>Stenosarchaea group</taxon>
        <taxon>Halobacteria</taxon>
        <taxon>Halobacteriales</taxon>
        <taxon>Haloferacaceae</taxon>
        <taxon>Haloplanus</taxon>
    </lineage>
</organism>
<dbReference type="Proteomes" id="UP001596434">
    <property type="component" value="Unassembled WGS sequence"/>
</dbReference>
<dbReference type="EMBL" id="JBHTAT010000001">
    <property type="protein sequence ID" value="MFC7256729.1"/>
    <property type="molecule type" value="Genomic_DNA"/>
</dbReference>
<dbReference type="GeneID" id="96955123"/>
<evidence type="ECO:0000313" key="3">
    <source>
        <dbReference type="Proteomes" id="UP001596434"/>
    </source>
</evidence>
<proteinExistence type="predicted"/>
<dbReference type="PANTHER" id="PTHR11895:SF7">
    <property type="entry name" value="GLUTAMYL-TRNA(GLN) AMIDOTRANSFERASE SUBUNIT A, MITOCHONDRIAL"/>
    <property type="match status" value="1"/>
</dbReference>
<dbReference type="SUPFAM" id="SSF75304">
    <property type="entry name" value="Amidase signature (AS) enzymes"/>
    <property type="match status" value="1"/>
</dbReference>
<dbReference type="PROSITE" id="PS00571">
    <property type="entry name" value="AMIDASES"/>
    <property type="match status" value="1"/>
</dbReference>
<dbReference type="InterPro" id="IPR023631">
    <property type="entry name" value="Amidase_dom"/>
</dbReference>
<dbReference type="RefSeq" id="WP_379706022.1">
    <property type="nucleotide sequence ID" value="NZ_JBHTAT010000001.1"/>
</dbReference>
<evidence type="ECO:0000259" key="1">
    <source>
        <dbReference type="Pfam" id="PF01425"/>
    </source>
</evidence>
<name>A0ABD6A1R1_9EURY</name>
<gene>
    <name evidence="2" type="ORF">ACFQKE_15695</name>
</gene>
<dbReference type="Gene3D" id="3.90.1300.10">
    <property type="entry name" value="Amidase signature (AS) domain"/>
    <property type="match status" value="1"/>
</dbReference>
<dbReference type="AlphaFoldDB" id="A0ABD6A1R1"/>
<comment type="caution">
    <text evidence="2">The sequence shown here is derived from an EMBL/GenBank/DDBJ whole genome shotgun (WGS) entry which is preliminary data.</text>
</comment>
<dbReference type="Pfam" id="PF01425">
    <property type="entry name" value="Amidase"/>
    <property type="match status" value="1"/>
</dbReference>
<reference evidence="2 3" key="1">
    <citation type="journal article" date="2019" name="Int. J. Syst. Evol. Microbiol.">
        <title>The Global Catalogue of Microorganisms (GCM) 10K type strain sequencing project: providing services to taxonomists for standard genome sequencing and annotation.</title>
        <authorList>
            <consortium name="The Broad Institute Genomics Platform"/>
            <consortium name="The Broad Institute Genome Sequencing Center for Infectious Disease"/>
            <person name="Wu L."/>
            <person name="Ma J."/>
        </authorList>
    </citation>
    <scope>NUCLEOTIDE SEQUENCE [LARGE SCALE GENOMIC DNA]</scope>
    <source>
        <strain evidence="2 3">GX21</strain>
    </source>
</reference>
<dbReference type="PANTHER" id="PTHR11895">
    <property type="entry name" value="TRANSAMIDASE"/>
    <property type="match status" value="1"/>
</dbReference>
<feature type="domain" description="Amidase" evidence="1">
    <location>
        <begin position="75"/>
        <end position="467"/>
    </location>
</feature>
<protein>
    <submittedName>
        <fullName evidence="2">Amidase</fullName>
    </submittedName>
</protein>
<keyword evidence="3" id="KW-1185">Reference proteome</keyword>
<accession>A0ABD6A1R1</accession>
<dbReference type="InterPro" id="IPR000120">
    <property type="entry name" value="Amidase"/>
</dbReference>